<name>A0A0A9AKJ3_ARUDO</name>
<reference evidence="1" key="1">
    <citation type="submission" date="2014-09" db="EMBL/GenBank/DDBJ databases">
        <authorList>
            <person name="Magalhaes I.L.F."/>
            <person name="Oliveira U."/>
            <person name="Santos F.R."/>
            <person name="Vidigal T.H.D.A."/>
            <person name="Brescovit A.D."/>
            <person name="Santos A.J."/>
        </authorList>
    </citation>
    <scope>NUCLEOTIDE SEQUENCE</scope>
    <source>
        <tissue evidence="1">Shoot tissue taken approximately 20 cm above the soil surface</tissue>
    </source>
</reference>
<dbReference type="AlphaFoldDB" id="A0A0A9AKJ3"/>
<protein>
    <submittedName>
        <fullName evidence="1">Uncharacterized protein</fullName>
    </submittedName>
</protein>
<dbReference type="EMBL" id="GBRH01245686">
    <property type="protein sequence ID" value="JAD52209.1"/>
    <property type="molecule type" value="Transcribed_RNA"/>
</dbReference>
<evidence type="ECO:0000313" key="1">
    <source>
        <dbReference type="EMBL" id="JAD52209.1"/>
    </source>
</evidence>
<proteinExistence type="predicted"/>
<accession>A0A0A9AKJ3</accession>
<sequence>MTFKGRLCVVNTNCQSRELRRPSKNI</sequence>
<organism evidence="1">
    <name type="scientific">Arundo donax</name>
    <name type="common">Giant reed</name>
    <name type="synonym">Donax arundinaceus</name>
    <dbReference type="NCBI Taxonomy" id="35708"/>
    <lineage>
        <taxon>Eukaryota</taxon>
        <taxon>Viridiplantae</taxon>
        <taxon>Streptophyta</taxon>
        <taxon>Embryophyta</taxon>
        <taxon>Tracheophyta</taxon>
        <taxon>Spermatophyta</taxon>
        <taxon>Magnoliopsida</taxon>
        <taxon>Liliopsida</taxon>
        <taxon>Poales</taxon>
        <taxon>Poaceae</taxon>
        <taxon>PACMAD clade</taxon>
        <taxon>Arundinoideae</taxon>
        <taxon>Arundineae</taxon>
        <taxon>Arundo</taxon>
    </lineage>
</organism>
<reference evidence="1" key="2">
    <citation type="journal article" date="2015" name="Data Brief">
        <title>Shoot transcriptome of the giant reed, Arundo donax.</title>
        <authorList>
            <person name="Barrero R.A."/>
            <person name="Guerrero F.D."/>
            <person name="Moolhuijzen P."/>
            <person name="Goolsby J.A."/>
            <person name="Tidwell J."/>
            <person name="Bellgard S.E."/>
            <person name="Bellgard M.I."/>
        </authorList>
    </citation>
    <scope>NUCLEOTIDE SEQUENCE</scope>
    <source>
        <tissue evidence="1">Shoot tissue taken approximately 20 cm above the soil surface</tissue>
    </source>
</reference>